<reference evidence="1" key="2">
    <citation type="submission" date="2023-06" db="EMBL/GenBank/DDBJ databases">
        <authorList>
            <consortium name="Lawrence Berkeley National Laboratory"/>
            <person name="Haridas S."/>
            <person name="Hensen N."/>
            <person name="Bonometti L."/>
            <person name="Westerberg I."/>
            <person name="Brannstrom I.O."/>
            <person name="Guillou S."/>
            <person name="Cros-Aarteil S."/>
            <person name="Calhoun S."/>
            <person name="Kuo A."/>
            <person name="Mondo S."/>
            <person name="Pangilinan J."/>
            <person name="Riley R."/>
            <person name="Labutti K."/>
            <person name="Andreopoulos B."/>
            <person name="Lipzen A."/>
            <person name="Chen C."/>
            <person name="Yanf M."/>
            <person name="Daum C."/>
            <person name="Ng V."/>
            <person name="Clum A."/>
            <person name="Steindorff A."/>
            <person name="Ohm R."/>
            <person name="Martin F."/>
            <person name="Silar P."/>
            <person name="Natvig D."/>
            <person name="Lalanne C."/>
            <person name="Gautier V."/>
            <person name="Ament-Velasquez S.L."/>
            <person name="Kruys A."/>
            <person name="Hutchinson M.I."/>
            <person name="Powell A.J."/>
            <person name="Barry K."/>
            <person name="Miller A.N."/>
            <person name="Grigoriev I.V."/>
            <person name="Debuchy R."/>
            <person name="Gladieux P."/>
            <person name="Thoren M.H."/>
            <person name="Johannesson H."/>
        </authorList>
    </citation>
    <scope>NUCLEOTIDE SEQUENCE</scope>
    <source>
        <strain evidence="1">CBS 560.94</strain>
    </source>
</reference>
<name>A0AAE0JJ49_9PEZI</name>
<dbReference type="EMBL" id="JAUEPP010000002">
    <property type="protein sequence ID" value="KAK3350645.1"/>
    <property type="molecule type" value="Genomic_DNA"/>
</dbReference>
<comment type="caution">
    <text evidence="1">The sequence shown here is derived from an EMBL/GenBank/DDBJ whole genome shotgun (WGS) entry which is preliminary data.</text>
</comment>
<keyword evidence="2" id="KW-1185">Reference proteome</keyword>
<evidence type="ECO:0000313" key="2">
    <source>
        <dbReference type="Proteomes" id="UP001278500"/>
    </source>
</evidence>
<dbReference type="Proteomes" id="UP001278500">
    <property type="component" value="Unassembled WGS sequence"/>
</dbReference>
<dbReference type="AlphaFoldDB" id="A0AAE0JJ49"/>
<proteinExistence type="predicted"/>
<accession>A0AAE0JJ49</accession>
<dbReference type="RefSeq" id="XP_062683940.1">
    <property type="nucleotide sequence ID" value="XM_062825434.1"/>
</dbReference>
<reference evidence="1" key="1">
    <citation type="journal article" date="2023" name="Mol. Phylogenet. Evol.">
        <title>Genome-scale phylogeny and comparative genomics of the fungal order Sordariales.</title>
        <authorList>
            <person name="Hensen N."/>
            <person name="Bonometti L."/>
            <person name="Westerberg I."/>
            <person name="Brannstrom I.O."/>
            <person name="Guillou S."/>
            <person name="Cros-Aarteil S."/>
            <person name="Calhoun S."/>
            <person name="Haridas S."/>
            <person name="Kuo A."/>
            <person name="Mondo S."/>
            <person name="Pangilinan J."/>
            <person name="Riley R."/>
            <person name="LaButti K."/>
            <person name="Andreopoulos B."/>
            <person name="Lipzen A."/>
            <person name="Chen C."/>
            <person name="Yan M."/>
            <person name="Daum C."/>
            <person name="Ng V."/>
            <person name="Clum A."/>
            <person name="Steindorff A."/>
            <person name="Ohm R.A."/>
            <person name="Martin F."/>
            <person name="Silar P."/>
            <person name="Natvig D.O."/>
            <person name="Lalanne C."/>
            <person name="Gautier V."/>
            <person name="Ament-Velasquez S.L."/>
            <person name="Kruys A."/>
            <person name="Hutchinson M.I."/>
            <person name="Powell A.J."/>
            <person name="Barry K."/>
            <person name="Miller A.N."/>
            <person name="Grigoriev I.V."/>
            <person name="Debuchy R."/>
            <person name="Gladieux P."/>
            <person name="Hiltunen Thoren M."/>
            <person name="Johannesson H."/>
        </authorList>
    </citation>
    <scope>NUCLEOTIDE SEQUENCE</scope>
    <source>
        <strain evidence="1">CBS 560.94</strain>
    </source>
</reference>
<protein>
    <submittedName>
        <fullName evidence="1">Uncharacterized protein</fullName>
    </submittedName>
</protein>
<sequence>MGLPGGAQRTIPYLVVVCYAAQSSKVLGEGDSAKAADERQDESRRYQIPRYHSLDFLYGVVESLSFYSRLPASIAARGTASKGYLFSASELAWSAMTLSTEMTIVTRSDG</sequence>
<organism evidence="1 2">
    <name type="scientific">Neurospora tetraspora</name>
    <dbReference type="NCBI Taxonomy" id="94610"/>
    <lineage>
        <taxon>Eukaryota</taxon>
        <taxon>Fungi</taxon>
        <taxon>Dikarya</taxon>
        <taxon>Ascomycota</taxon>
        <taxon>Pezizomycotina</taxon>
        <taxon>Sordariomycetes</taxon>
        <taxon>Sordariomycetidae</taxon>
        <taxon>Sordariales</taxon>
        <taxon>Sordariaceae</taxon>
        <taxon>Neurospora</taxon>
    </lineage>
</organism>
<dbReference type="GeneID" id="87862588"/>
<gene>
    <name evidence="1" type="ORF">B0H65DRAFT_439655</name>
</gene>
<evidence type="ECO:0000313" key="1">
    <source>
        <dbReference type="EMBL" id="KAK3350645.1"/>
    </source>
</evidence>